<proteinExistence type="predicted"/>
<name>A0AAV4QYI2_CAEEX</name>
<evidence type="ECO:0000313" key="1">
    <source>
        <dbReference type="EMBL" id="GIY14713.1"/>
    </source>
</evidence>
<keyword evidence="2" id="KW-1185">Reference proteome</keyword>
<accession>A0AAV4QYI2</accession>
<dbReference type="EMBL" id="BPLR01007133">
    <property type="protein sequence ID" value="GIY14713.1"/>
    <property type="molecule type" value="Genomic_DNA"/>
</dbReference>
<evidence type="ECO:0000313" key="2">
    <source>
        <dbReference type="Proteomes" id="UP001054945"/>
    </source>
</evidence>
<reference evidence="1 2" key="1">
    <citation type="submission" date="2021-06" db="EMBL/GenBank/DDBJ databases">
        <title>Caerostris extrusa draft genome.</title>
        <authorList>
            <person name="Kono N."/>
            <person name="Arakawa K."/>
        </authorList>
    </citation>
    <scope>NUCLEOTIDE SEQUENCE [LARGE SCALE GENOMIC DNA]</scope>
</reference>
<sequence>ARVHHSSLVCEDSAPLSQPKVFSKGSGSNDFQCCGHNPLLPGI</sequence>
<dbReference type="AlphaFoldDB" id="A0AAV4QYI2"/>
<comment type="caution">
    <text evidence="1">The sequence shown here is derived from an EMBL/GenBank/DDBJ whole genome shotgun (WGS) entry which is preliminary data.</text>
</comment>
<gene>
    <name evidence="1" type="ORF">CEXT_779891</name>
</gene>
<feature type="non-terminal residue" evidence="1">
    <location>
        <position position="1"/>
    </location>
</feature>
<organism evidence="1 2">
    <name type="scientific">Caerostris extrusa</name>
    <name type="common">Bark spider</name>
    <name type="synonym">Caerostris bankana</name>
    <dbReference type="NCBI Taxonomy" id="172846"/>
    <lineage>
        <taxon>Eukaryota</taxon>
        <taxon>Metazoa</taxon>
        <taxon>Ecdysozoa</taxon>
        <taxon>Arthropoda</taxon>
        <taxon>Chelicerata</taxon>
        <taxon>Arachnida</taxon>
        <taxon>Araneae</taxon>
        <taxon>Araneomorphae</taxon>
        <taxon>Entelegynae</taxon>
        <taxon>Araneoidea</taxon>
        <taxon>Araneidae</taxon>
        <taxon>Caerostris</taxon>
    </lineage>
</organism>
<dbReference type="Proteomes" id="UP001054945">
    <property type="component" value="Unassembled WGS sequence"/>
</dbReference>
<protein>
    <submittedName>
        <fullName evidence="1">Uncharacterized protein</fullName>
    </submittedName>
</protein>